<dbReference type="GO" id="GO:0005525">
    <property type="term" value="F:GTP binding"/>
    <property type="evidence" value="ECO:0007669"/>
    <property type="project" value="InterPro"/>
</dbReference>
<dbReference type="OrthoDB" id="5061070at2759"/>
<keyword evidence="2" id="KW-0342">GTP-binding</keyword>
<dbReference type="EMBL" id="JACGCI010000123">
    <property type="protein sequence ID" value="KAF6744369.1"/>
    <property type="molecule type" value="Genomic_DNA"/>
</dbReference>
<dbReference type="PRINTS" id="PR00195">
    <property type="entry name" value="DYNAMIN"/>
</dbReference>
<feature type="compositionally biased region" description="Pro residues" evidence="3">
    <location>
        <begin position="20"/>
        <end position="30"/>
    </location>
</feature>
<dbReference type="InterPro" id="IPR030381">
    <property type="entry name" value="G_DYNAMIN_dom"/>
</dbReference>
<evidence type="ECO:0000256" key="3">
    <source>
        <dbReference type="SAM" id="MobiDB-lite"/>
    </source>
</evidence>
<feature type="region of interest" description="Disordered" evidence="3">
    <location>
        <begin position="9"/>
        <end position="57"/>
    </location>
</feature>
<dbReference type="PROSITE" id="PS51388">
    <property type="entry name" value="GED"/>
    <property type="match status" value="1"/>
</dbReference>
<keyword evidence="7" id="KW-1185">Reference proteome</keyword>
<dbReference type="Gene3D" id="3.40.50.300">
    <property type="entry name" value="P-loop containing nucleotide triphosphate hydrolases"/>
    <property type="match status" value="1"/>
</dbReference>
<dbReference type="Pfam" id="PF02212">
    <property type="entry name" value="GED"/>
    <property type="match status" value="1"/>
</dbReference>
<dbReference type="GO" id="GO:0016020">
    <property type="term" value="C:membrane"/>
    <property type="evidence" value="ECO:0007669"/>
    <property type="project" value="TreeGrafter"/>
</dbReference>
<evidence type="ECO:0000256" key="2">
    <source>
        <dbReference type="ARBA" id="ARBA00023134"/>
    </source>
</evidence>
<name>A0A8H6HC82_9AGAR</name>
<dbReference type="GO" id="GO:0005874">
    <property type="term" value="C:microtubule"/>
    <property type="evidence" value="ECO:0007669"/>
    <property type="project" value="TreeGrafter"/>
</dbReference>
<evidence type="ECO:0000256" key="1">
    <source>
        <dbReference type="ARBA" id="ARBA00022741"/>
    </source>
</evidence>
<dbReference type="CDD" id="cd08771">
    <property type="entry name" value="DLP_1"/>
    <property type="match status" value="1"/>
</dbReference>
<feature type="compositionally biased region" description="Basic and acidic residues" evidence="3">
    <location>
        <begin position="48"/>
        <end position="57"/>
    </location>
</feature>
<dbReference type="PANTHER" id="PTHR11566">
    <property type="entry name" value="DYNAMIN"/>
    <property type="match status" value="1"/>
</dbReference>
<sequence length="728" mass="82549">MINSVLTSISLPKRTMPTVHRPPSPSPPSPISSRQRRPDGINGVNGDDGQHLPSKRDNHLVESEYSRKAKLLIALANDLTRLGGAQFDLDIPCLAFIGNQSAGKSSVVEAATGIGVPRESGTCTRCPMQCTMIRSSGQAWSCRITLQFSYDSKGQDRVPPVAKFFCELSNPKDVEIWLKRAQAAILSPDADPDDFRDLTVDDLKALKTLPFSLNTIELLVRDPEGTDLCFVDLPGIIQHHTKDATLVPFIKNLVERHIKRKNTIIVVTIPMTDDIENQEAFRIAHRVDRKGLRTIGVGTKPDLLNPGSLSALDLWRGILEGPSSNLKHGYYCVKMPDDRTRKLGLSRVELAKQEEEFFASRDPWKSIDDKSRLGMKNFVDNMSKLLITLIEKNIPTIKRTVIQLLDKNLQEFEQLPPKPKVESPLPWITIRIIRFCKVLQGTIHGTINKDFIHQSQARYETFKAEITRTTPQLVAQHHNPAVNVLVGQITVDTVRDVIKSHMTWELPGYVHFDATKDLILRHVQHWKKPMIDCFEAICKATLALMTGLIKDEEHFGRFGELQGFVRGIVEEQRLRFQTETSTMLNKIFDLENSTPIYTANSAAYTSARTSWLNTVYQNQNPQFHSDAHKVMADVHAYFQVAHMRFIDYVILSLEGEWHQKLVASLEERLIEAVSLAPKERLIYLLSEDKLIAAKREDLTQKVDQLTKIKERLIEYEKEASLTYNDDDE</sequence>
<dbReference type="GO" id="GO:0005737">
    <property type="term" value="C:cytoplasm"/>
    <property type="evidence" value="ECO:0007669"/>
    <property type="project" value="TreeGrafter"/>
</dbReference>
<dbReference type="Pfam" id="PF00350">
    <property type="entry name" value="Dynamin_N"/>
    <property type="match status" value="1"/>
</dbReference>
<dbReference type="Gene3D" id="1.20.120.1240">
    <property type="entry name" value="Dynamin, middle domain"/>
    <property type="match status" value="1"/>
</dbReference>
<evidence type="ECO:0000259" key="4">
    <source>
        <dbReference type="PROSITE" id="PS51388"/>
    </source>
</evidence>
<gene>
    <name evidence="6" type="ORF">DFP72DRAFT_82593</name>
</gene>
<evidence type="ECO:0000313" key="6">
    <source>
        <dbReference type="EMBL" id="KAF6744369.1"/>
    </source>
</evidence>
<dbReference type="PROSITE" id="PS51718">
    <property type="entry name" value="G_DYNAMIN_2"/>
    <property type="match status" value="1"/>
</dbReference>
<dbReference type="InterPro" id="IPR020850">
    <property type="entry name" value="GED_dom"/>
</dbReference>
<dbReference type="Pfam" id="PF01031">
    <property type="entry name" value="Dynamin_M"/>
    <property type="match status" value="1"/>
</dbReference>
<proteinExistence type="predicted"/>
<keyword evidence="1" id="KW-0547">Nucleotide-binding</keyword>
<dbReference type="AlphaFoldDB" id="A0A8H6HC82"/>
<feature type="domain" description="GED" evidence="4">
    <location>
        <begin position="627"/>
        <end position="720"/>
    </location>
</feature>
<dbReference type="GO" id="GO:0008017">
    <property type="term" value="F:microtubule binding"/>
    <property type="evidence" value="ECO:0007669"/>
    <property type="project" value="TreeGrafter"/>
</dbReference>
<dbReference type="InterPro" id="IPR045063">
    <property type="entry name" value="Dynamin_N"/>
</dbReference>
<dbReference type="GO" id="GO:0003924">
    <property type="term" value="F:GTPase activity"/>
    <property type="evidence" value="ECO:0007669"/>
    <property type="project" value="InterPro"/>
</dbReference>
<protein>
    <submittedName>
        <fullName evidence="6">P-loop containing nucleoside triphosphate hydrolase protein</fullName>
    </submittedName>
</protein>
<dbReference type="InterPro" id="IPR003130">
    <property type="entry name" value="GED"/>
</dbReference>
<feature type="domain" description="Dynamin-type G" evidence="5">
    <location>
        <begin position="88"/>
        <end position="395"/>
    </location>
</feature>
<dbReference type="InterPro" id="IPR000375">
    <property type="entry name" value="Dynamin_stalk"/>
</dbReference>
<keyword evidence="6" id="KW-0378">Hydrolase</keyword>
<evidence type="ECO:0000259" key="5">
    <source>
        <dbReference type="PROSITE" id="PS51718"/>
    </source>
</evidence>
<reference evidence="6 7" key="1">
    <citation type="submission" date="2020-07" db="EMBL/GenBank/DDBJ databases">
        <title>Comparative genomics of pyrophilous fungi reveals a link between fire events and developmental genes.</title>
        <authorList>
            <consortium name="DOE Joint Genome Institute"/>
            <person name="Steindorff A.S."/>
            <person name="Carver A."/>
            <person name="Calhoun S."/>
            <person name="Stillman K."/>
            <person name="Liu H."/>
            <person name="Lipzen A."/>
            <person name="Pangilinan J."/>
            <person name="Labutti K."/>
            <person name="Bruns T.D."/>
            <person name="Grigoriev I.V."/>
        </authorList>
    </citation>
    <scope>NUCLEOTIDE SEQUENCE [LARGE SCALE GENOMIC DNA]</scope>
    <source>
        <strain evidence="6 7">CBS 144469</strain>
    </source>
</reference>
<dbReference type="InterPro" id="IPR022812">
    <property type="entry name" value="Dynamin"/>
</dbReference>
<dbReference type="SUPFAM" id="SSF52540">
    <property type="entry name" value="P-loop containing nucleoside triphosphate hydrolases"/>
    <property type="match status" value="1"/>
</dbReference>
<comment type="caution">
    <text evidence="6">The sequence shown here is derived from an EMBL/GenBank/DDBJ whole genome shotgun (WGS) entry which is preliminary data.</text>
</comment>
<evidence type="ECO:0000313" key="7">
    <source>
        <dbReference type="Proteomes" id="UP000521943"/>
    </source>
</evidence>
<dbReference type="InterPro" id="IPR001401">
    <property type="entry name" value="Dynamin_GTPase"/>
</dbReference>
<dbReference type="SMART" id="SM00053">
    <property type="entry name" value="DYNc"/>
    <property type="match status" value="1"/>
</dbReference>
<dbReference type="InterPro" id="IPR027417">
    <property type="entry name" value="P-loop_NTPase"/>
</dbReference>
<organism evidence="6 7">
    <name type="scientific">Ephemerocybe angulata</name>
    <dbReference type="NCBI Taxonomy" id="980116"/>
    <lineage>
        <taxon>Eukaryota</taxon>
        <taxon>Fungi</taxon>
        <taxon>Dikarya</taxon>
        <taxon>Basidiomycota</taxon>
        <taxon>Agaricomycotina</taxon>
        <taxon>Agaricomycetes</taxon>
        <taxon>Agaricomycetidae</taxon>
        <taxon>Agaricales</taxon>
        <taxon>Agaricineae</taxon>
        <taxon>Psathyrellaceae</taxon>
        <taxon>Ephemerocybe</taxon>
    </lineage>
</organism>
<accession>A0A8H6HC82</accession>
<dbReference type="Proteomes" id="UP000521943">
    <property type="component" value="Unassembled WGS sequence"/>
</dbReference>